<evidence type="ECO:0000313" key="2">
    <source>
        <dbReference type="Proteomes" id="UP000035932"/>
    </source>
</evidence>
<gene>
    <name evidence="1" type="ORF">ACS04_04660</name>
</gene>
<protein>
    <submittedName>
        <fullName evidence="1">Uncharacterized protein</fullName>
    </submittedName>
</protein>
<sequence>MTTTLDRTAPRDLAAVVPARLSLTPKTTLAGQLDGAWWPHSRDLEAELPALAAALDEAWGRITRVTVNPARWPVIPHTVAVDGRTLHVGWFTEQDPDKLILLSYTVGRWDLLVIPPETEPAAAARLMAAAAIPGSVLAADVLMANETVIGRGIRDARRREATWEGEGGACMSPFGEPMGRSALPLSGNGWR</sequence>
<dbReference type="AlphaFoldDB" id="A0A0J6XS92"/>
<reference evidence="1 2" key="1">
    <citation type="submission" date="2015-06" db="EMBL/GenBank/DDBJ databases">
        <title>Recapitulation of the evolution of biosynthetic gene clusters reveals hidden chemical diversity on bacterial genomes.</title>
        <authorList>
            <person name="Cruz-Morales P."/>
            <person name="Martinez-Guerrero C."/>
            <person name="Morales-Escalante M.A."/>
            <person name="Yanez-Guerra L.A."/>
            <person name="Kopp J.F."/>
            <person name="Feldmann J."/>
            <person name="Ramos-Aboites H.E."/>
            <person name="Barona-Gomez F."/>
        </authorList>
    </citation>
    <scope>NUCLEOTIDE SEQUENCE [LARGE SCALE GENOMIC DNA]</scope>
    <source>
        <strain evidence="1 2">ATCC 31245</strain>
    </source>
</reference>
<dbReference type="InterPro" id="IPR046036">
    <property type="entry name" value="DUF5994"/>
</dbReference>
<evidence type="ECO:0000313" key="1">
    <source>
        <dbReference type="EMBL" id="KMO99020.1"/>
    </source>
</evidence>
<dbReference type="EMBL" id="LFML01000016">
    <property type="protein sequence ID" value="KMO99020.1"/>
    <property type="molecule type" value="Genomic_DNA"/>
</dbReference>
<name>A0A0J6XS92_9ACTN</name>
<dbReference type="STRING" id="66430.ACS04_04660"/>
<dbReference type="Pfam" id="PF19457">
    <property type="entry name" value="DUF5994"/>
    <property type="match status" value="1"/>
</dbReference>
<dbReference type="OrthoDB" id="3785441at2"/>
<organism evidence="1 2">
    <name type="scientific">Streptomyces roseus</name>
    <dbReference type="NCBI Taxonomy" id="66430"/>
    <lineage>
        <taxon>Bacteria</taxon>
        <taxon>Bacillati</taxon>
        <taxon>Actinomycetota</taxon>
        <taxon>Actinomycetes</taxon>
        <taxon>Kitasatosporales</taxon>
        <taxon>Streptomycetaceae</taxon>
        <taxon>Streptomyces</taxon>
    </lineage>
</organism>
<dbReference type="RefSeq" id="WP_048475193.1">
    <property type="nucleotide sequence ID" value="NZ_JBIRUD010000011.1"/>
</dbReference>
<keyword evidence="2" id="KW-1185">Reference proteome</keyword>
<proteinExistence type="predicted"/>
<dbReference type="PATRIC" id="fig|66430.4.peg.2304"/>
<dbReference type="Proteomes" id="UP000035932">
    <property type="component" value="Unassembled WGS sequence"/>
</dbReference>
<accession>A0A0J6XS92</accession>
<comment type="caution">
    <text evidence="1">The sequence shown here is derived from an EMBL/GenBank/DDBJ whole genome shotgun (WGS) entry which is preliminary data.</text>
</comment>